<feature type="transmembrane region" description="Helical" evidence="7">
    <location>
        <begin position="132"/>
        <end position="154"/>
    </location>
</feature>
<dbReference type="InterPro" id="IPR014223">
    <property type="entry name" value="ABC_CydC/D"/>
</dbReference>
<dbReference type="Gene3D" id="1.20.1560.10">
    <property type="entry name" value="ABC transporter type 1, transmembrane domain"/>
    <property type="match status" value="1"/>
</dbReference>
<dbReference type="GO" id="GO:0140359">
    <property type="term" value="F:ABC-type transporter activity"/>
    <property type="evidence" value="ECO:0007669"/>
    <property type="project" value="InterPro"/>
</dbReference>
<dbReference type="PROSITE" id="PS50929">
    <property type="entry name" value="ABC_TM1F"/>
    <property type="match status" value="1"/>
</dbReference>
<dbReference type="CDD" id="cd18585">
    <property type="entry name" value="ABC_6TM_CydC"/>
    <property type="match status" value="1"/>
</dbReference>
<comment type="subcellular location">
    <subcellularLocation>
        <location evidence="1">Cell membrane</location>
        <topology evidence="1">Multi-pass membrane protein</topology>
    </subcellularLocation>
</comment>
<feature type="transmembrane region" description="Helical" evidence="7">
    <location>
        <begin position="160"/>
        <end position="178"/>
    </location>
</feature>
<evidence type="ECO:0000256" key="5">
    <source>
        <dbReference type="ARBA" id="ARBA00022989"/>
    </source>
</evidence>
<dbReference type="Proteomes" id="UP001300672">
    <property type="component" value="Chromosome"/>
</dbReference>
<dbReference type="EMBL" id="CP124755">
    <property type="protein sequence ID" value="WGZ91725.1"/>
    <property type="molecule type" value="Genomic_DNA"/>
</dbReference>
<keyword evidence="3" id="KW-0547">Nucleotide-binding</keyword>
<dbReference type="PANTHER" id="PTHR24221:SF654">
    <property type="entry name" value="ATP-BINDING CASSETTE SUB-FAMILY B MEMBER 6"/>
    <property type="match status" value="1"/>
</dbReference>
<evidence type="ECO:0000256" key="1">
    <source>
        <dbReference type="ARBA" id="ARBA00004651"/>
    </source>
</evidence>
<dbReference type="PROSITE" id="PS00211">
    <property type="entry name" value="ABC_TRANSPORTER_1"/>
    <property type="match status" value="1"/>
</dbReference>
<reference evidence="10" key="1">
    <citation type="journal article" date="2023" name="Int. J. Mol. Sci.">
        <title>Metagenomics Revealed a New Genus 'Candidatus Thiocaldithrix dubininis' gen. nov., sp. nov. and a New Species 'Candidatus Thiothrix putei' sp. nov. in the Family Thiotrichaceae, Some Members of Which Have Traits of Both Na+- and H+-Motive Energetics.</title>
        <authorList>
            <person name="Ravin N.V."/>
            <person name="Muntyan M.S."/>
            <person name="Smolyakov D.D."/>
            <person name="Rudenko T.S."/>
            <person name="Beletsky A.V."/>
            <person name="Mardanov A.V."/>
            <person name="Grabovich M.Y."/>
        </authorList>
    </citation>
    <scope>NUCLEOTIDE SEQUENCE</scope>
    <source>
        <strain evidence="10">GKL-01</strain>
    </source>
</reference>
<evidence type="ECO:0000256" key="4">
    <source>
        <dbReference type="ARBA" id="ARBA00022840"/>
    </source>
</evidence>
<keyword evidence="5 7" id="KW-1133">Transmembrane helix</keyword>
<evidence type="ECO:0000313" key="10">
    <source>
        <dbReference type="EMBL" id="WGZ91725.1"/>
    </source>
</evidence>
<evidence type="ECO:0000259" key="8">
    <source>
        <dbReference type="PROSITE" id="PS50893"/>
    </source>
</evidence>
<dbReference type="KEGG" id="tdu:QJT80_04430"/>
<dbReference type="InterPro" id="IPR011527">
    <property type="entry name" value="ABC1_TM_dom"/>
</dbReference>
<dbReference type="Gene3D" id="3.40.50.300">
    <property type="entry name" value="P-loop containing nucleotide triphosphate hydrolases"/>
    <property type="match status" value="1"/>
</dbReference>
<reference evidence="10" key="2">
    <citation type="submission" date="2023-04" db="EMBL/GenBank/DDBJ databases">
        <authorList>
            <person name="Beletskiy A.V."/>
            <person name="Mardanov A.V."/>
            <person name="Ravin N.V."/>
        </authorList>
    </citation>
    <scope>NUCLEOTIDE SEQUENCE</scope>
    <source>
        <strain evidence="10">GKL-01</strain>
    </source>
</reference>
<feature type="transmembrane region" description="Helical" evidence="7">
    <location>
        <begin position="282"/>
        <end position="303"/>
    </location>
</feature>
<dbReference type="InterPro" id="IPR027417">
    <property type="entry name" value="P-loop_NTPase"/>
</dbReference>
<feature type="transmembrane region" description="Helical" evidence="7">
    <location>
        <begin position="14"/>
        <end position="35"/>
    </location>
</feature>
<keyword evidence="6 7" id="KW-0472">Membrane</keyword>
<dbReference type="GO" id="GO:0016887">
    <property type="term" value="F:ATP hydrolysis activity"/>
    <property type="evidence" value="ECO:0007669"/>
    <property type="project" value="InterPro"/>
</dbReference>
<dbReference type="InterPro" id="IPR036640">
    <property type="entry name" value="ABC1_TM_sf"/>
</dbReference>
<feature type="transmembrane region" description="Helical" evidence="7">
    <location>
        <begin position="244"/>
        <end position="270"/>
    </location>
</feature>
<dbReference type="GO" id="GO:0045454">
    <property type="term" value="P:cell redox homeostasis"/>
    <property type="evidence" value="ECO:0007669"/>
    <property type="project" value="InterPro"/>
</dbReference>
<organism evidence="10">
    <name type="scientific">Candidatus Thiocaldithrix dubininis</name>
    <dbReference type="NCBI Taxonomy" id="3080823"/>
    <lineage>
        <taxon>Bacteria</taxon>
        <taxon>Pseudomonadati</taxon>
        <taxon>Pseudomonadota</taxon>
        <taxon>Gammaproteobacteria</taxon>
        <taxon>Thiotrichales</taxon>
        <taxon>Thiotrichaceae</taxon>
        <taxon>Candidatus Thiocaldithrix</taxon>
    </lineage>
</organism>
<feature type="domain" description="ABC transporter" evidence="8">
    <location>
        <begin position="340"/>
        <end position="553"/>
    </location>
</feature>
<dbReference type="Pfam" id="PF00005">
    <property type="entry name" value="ABC_tran"/>
    <property type="match status" value="1"/>
</dbReference>
<evidence type="ECO:0000256" key="6">
    <source>
        <dbReference type="ARBA" id="ARBA00023136"/>
    </source>
</evidence>
<dbReference type="Pfam" id="PF00664">
    <property type="entry name" value="ABC_membrane"/>
    <property type="match status" value="1"/>
</dbReference>
<evidence type="ECO:0000259" key="9">
    <source>
        <dbReference type="PROSITE" id="PS50929"/>
    </source>
</evidence>
<proteinExistence type="predicted"/>
<gene>
    <name evidence="10" type="primary">cydC</name>
    <name evidence="10" type="ORF">QJT80_04430</name>
</gene>
<dbReference type="PROSITE" id="PS50893">
    <property type="entry name" value="ABC_TRANSPORTER_2"/>
    <property type="match status" value="1"/>
</dbReference>
<dbReference type="PANTHER" id="PTHR24221">
    <property type="entry name" value="ATP-BINDING CASSETTE SUB-FAMILY B"/>
    <property type="match status" value="1"/>
</dbReference>
<feature type="transmembrane region" description="Helical" evidence="7">
    <location>
        <begin position="41"/>
        <end position="60"/>
    </location>
</feature>
<evidence type="ECO:0000256" key="2">
    <source>
        <dbReference type="ARBA" id="ARBA00022692"/>
    </source>
</evidence>
<keyword evidence="2 7" id="KW-0812">Transmembrane</keyword>
<dbReference type="AlphaFoldDB" id="A0AA95KJ67"/>
<dbReference type="NCBIfam" id="TIGR02868">
    <property type="entry name" value="CydC"/>
    <property type="match status" value="1"/>
</dbReference>
<evidence type="ECO:0000256" key="7">
    <source>
        <dbReference type="SAM" id="Phobius"/>
    </source>
</evidence>
<dbReference type="InterPro" id="IPR017871">
    <property type="entry name" value="ABC_transporter-like_CS"/>
</dbReference>
<accession>A0AA95KJ67</accession>
<sequence>MKDLLRLLGLFKPYLGWMMLGVLLSLITVLANVGLMAMSGWFISAMALAGAAGVSMNYFTPAGWIRAAAMSRTAGRYAERLVTHEATFRLLAELRVWFYQRIEPLAPAVLEQYHSGDILSRIRADIDTLNNVYLRLFVPMVVAVLASVILVTILAFYQPVLAILEAILLLIAGVLMPWSMQRLSQQAGQQTVQLTADLRTHLISDIQGMGELLVYGADTAHAQQVQQLSLQLAQQQRLLNHLNALAQGALSLCANLAMWFSLLLVIPLVVTAQLAPAELTMLVLLVLASFEVVAPLPLAMQSLGETMAAARRIFALADQPPAIQEPLQPLAIPQRFDLQFKQVDLYYPQQTQPALQQVSFNLPAGTSLAIVGASGSGKSSIASLILRFREPSAGQILVNGQAIQAYNSNALRKQIAAASQQTHLFNTSIRENLLLAKPEATQAELEAACQATLIHDFIQAQPEAYDTWVGETGVKLSGGQARRIGLARLLLKPAALLILDEPTEGLDPETAVQVLNNILAFAPQHQQSIVLITHQLSDCRLVQQTLFLGADNP</sequence>
<dbReference type="GO" id="GO:0005886">
    <property type="term" value="C:plasma membrane"/>
    <property type="evidence" value="ECO:0007669"/>
    <property type="project" value="UniProtKB-SubCell"/>
</dbReference>
<dbReference type="InterPro" id="IPR039421">
    <property type="entry name" value="Type_1_exporter"/>
</dbReference>
<dbReference type="SUPFAM" id="SSF52540">
    <property type="entry name" value="P-loop containing nucleoside triphosphate hydrolases"/>
    <property type="match status" value="1"/>
</dbReference>
<keyword evidence="4" id="KW-0067">ATP-binding</keyword>
<dbReference type="GO" id="GO:0034775">
    <property type="term" value="P:glutathione transmembrane transport"/>
    <property type="evidence" value="ECO:0007669"/>
    <property type="project" value="InterPro"/>
</dbReference>
<dbReference type="InterPro" id="IPR003593">
    <property type="entry name" value="AAA+_ATPase"/>
</dbReference>
<evidence type="ECO:0000256" key="3">
    <source>
        <dbReference type="ARBA" id="ARBA00022741"/>
    </source>
</evidence>
<protein>
    <submittedName>
        <fullName evidence="10">Thiol reductant ABC exporter subunit CydC</fullName>
    </submittedName>
</protein>
<dbReference type="SMART" id="SM00382">
    <property type="entry name" value="AAA"/>
    <property type="match status" value="1"/>
</dbReference>
<dbReference type="GO" id="GO:0005524">
    <property type="term" value="F:ATP binding"/>
    <property type="evidence" value="ECO:0007669"/>
    <property type="project" value="UniProtKB-KW"/>
</dbReference>
<dbReference type="SUPFAM" id="SSF90123">
    <property type="entry name" value="ABC transporter transmembrane region"/>
    <property type="match status" value="1"/>
</dbReference>
<name>A0AA95KJ67_9GAMM</name>
<dbReference type="InterPro" id="IPR003439">
    <property type="entry name" value="ABC_transporter-like_ATP-bd"/>
</dbReference>
<feature type="domain" description="ABC transmembrane type-1" evidence="9">
    <location>
        <begin position="20"/>
        <end position="305"/>
    </location>
</feature>